<protein>
    <submittedName>
        <fullName evidence="2">Uncharacterized protein</fullName>
    </submittedName>
</protein>
<sequence length="184" mass="21309">MNRRSSGLSSLRNDDNQPSRPEPGRAAKQGVVEQMSYREPRFNWFHPLQSLKQRERVYRHQADLTDQFLDQDREAHQDRLEQNEAADRHLHRLDLFRDRIGAEDDLAEALVQSQTRLTAVAQHHQRLTAINTDNQISMIDELVKDEPTKEKIKDSLRRQAANTFIELEALAMNNDVNPGNYGVA</sequence>
<feature type="region of interest" description="Disordered" evidence="1">
    <location>
        <begin position="1"/>
        <end position="31"/>
    </location>
</feature>
<dbReference type="AlphaFoldDB" id="L7CKL8"/>
<accession>L7CKL8</accession>
<evidence type="ECO:0000313" key="2">
    <source>
        <dbReference type="EMBL" id="ELP34503.1"/>
    </source>
</evidence>
<evidence type="ECO:0000256" key="1">
    <source>
        <dbReference type="SAM" id="MobiDB-lite"/>
    </source>
</evidence>
<reference evidence="2 3" key="1">
    <citation type="journal article" date="2013" name="Mar. Genomics">
        <title>Expression of sulfatases in Rhodopirellula baltica and the diversity of sulfatases in the genus Rhodopirellula.</title>
        <authorList>
            <person name="Wegner C.E."/>
            <person name="Richter-Heitmann T."/>
            <person name="Klindworth A."/>
            <person name="Klockow C."/>
            <person name="Richter M."/>
            <person name="Achstetter T."/>
            <person name="Glockner F.O."/>
            <person name="Harder J."/>
        </authorList>
    </citation>
    <scope>NUCLEOTIDE SEQUENCE [LARGE SCALE GENOMIC DNA]</scope>
    <source>
        <strain evidence="2 3">SWK14</strain>
    </source>
</reference>
<dbReference type="Proteomes" id="UP000010959">
    <property type="component" value="Unassembled WGS sequence"/>
</dbReference>
<feature type="compositionally biased region" description="Low complexity" evidence="1">
    <location>
        <begin position="1"/>
        <end position="11"/>
    </location>
</feature>
<feature type="compositionally biased region" description="Basic and acidic residues" evidence="1">
    <location>
        <begin position="12"/>
        <end position="25"/>
    </location>
</feature>
<proteinExistence type="predicted"/>
<dbReference type="EMBL" id="AMWG01000030">
    <property type="protein sequence ID" value="ELP34503.1"/>
    <property type="molecule type" value="Genomic_DNA"/>
</dbReference>
<gene>
    <name evidence="2" type="ORF">RBSWK_01513</name>
</gene>
<name>L7CKL8_RHOBT</name>
<organism evidence="2 3">
    <name type="scientific">Rhodopirellula baltica SWK14</name>
    <dbReference type="NCBI Taxonomy" id="993516"/>
    <lineage>
        <taxon>Bacteria</taxon>
        <taxon>Pseudomonadati</taxon>
        <taxon>Planctomycetota</taxon>
        <taxon>Planctomycetia</taxon>
        <taxon>Pirellulales</taxon>
        <taxon>Pirellulaceae</taxon>
        <taxon>Rhodopirellula</taxon>
    </lineage>
</organism>
<evidence type="ECO:0000313" key="3">
    <source>
        <dbReference type="Proteomes" id="UP000010959"/>
    </source>
</evidence>
<dbReference type="PATRIC" id="fig|993516.3.peg.1603"/>
<comment type="caution">
    <text evidence="2">The sequence shown here is derived from an EMBL/GenBank/DDBJ whole genome shotgun (WGS) entry which is preliminary data.</text>
</comment>